<protein>
    <submittedName>
        <fullName evidence="1">DUF1513 domain-containing protein</fullName>
    </submittedName>
</protein>
<evidence type="ECO:0000313" key="2">
    <source>
        <dbReference type="Proteomes" id="UP001169719"/>
    </source>
</evidence>
<dbReference type="Proteomes" id="UP001169719">
    <property type="component" value="Unassembled WGS sequence"/>
</dbReference>
<comment type="caution">
    <text evidence="1">The sequence shown here is derived from an EMBL/GenBank/DDBJ whole genome shotgun (WGS) entry which is preliminary data.</text>
</comment>
<dbReference type="RefSeq" id="WP_289961563.1">
    <property type="nucleotide sequence ID" value="NZ_JAUEOZ010000001.1"/>
</dbReference>
<dbReference type="SUPFAM" id="SSF69322">
    <property type="entry name" value="Tricorn protease domain 2"/>
    <property type="match status" value="1"/>
</dbReference>
<dbReference type="Pfam" id="PF07433">
    <property type="entry name" value="DUF1513"/>
    <property type="match status" value="1"/>
</dbReference>
<keyword evidence="2" id="KW-1185">Reference proteome</keyword>
<organism evidence="1 2">
    <name type="scientific">Vibrio agarivorans</name>
    <dbReference type="NCBI Taxonomy" id="153622"/>
    <lineage>
        <taxon>Bacteria</taxon>
        <taxon>Pseudomonadati</taxon>
        <taxon>Pseudomonadota</taxon>
        <taxon>Gammaproteobacteria</taxon>
        <taxon>Vibrionales</taxon>
        <taxon>Vibrionaceae</taxon>
        <taxon>Vibrio</taxon>
    </lineage>
</organism>
<reference evidence="1" key="1">
    <citation type="submission" date="2024-05" db="EMBL/GenBank/DDBJ databases">
        <title>Genome Sequences of Four Agar- Degrading Marine Bacteria.</title>
        <authorList>
            <person name="Phillips E.K."/>
            <person name="Shaffer J.C."/>
            <person name="Henson M.W."/>
            <person name="Temperton B."/>
            <person name="Thrash C.J."/>
            <person name="Martin M.O."/>
        </authorList>
    </citation>
    <scope>NUCLEOTIDE SEQUENCE</scope>
    <source>
        <strain evidence="1">EKP203</strain>
    </source>
</reference>
<accession>A0ABT7Y0A7</accession>
<proteinExistence type="predicted"/>
<name>A0ABT7Y0A7_9VIBR</name>
<dbReference type="EMBL" id="JAUEOZ010000001">
    <property type="protein sequence ID" value="MDN2481455.1"/>
    <property type="molecule type" value="Genomic_DNA"/>
</dbReference>
<dbReference type="InterPro" id="IPR008311">
    <property type="entry name" value="UCP028101"/>
</dbReference>
<gene>
    <name evidence="1" type="ORF">QWJ08_08620</name>
</gene>
<evidence type="ECO:0000313" key="1">
    <source>
        <dbReference type="EMBL" id="MDN2481455.1"/>
    </source>
</evidence>
<sequence>MFCVCNAKAQIHFTLPLPSRGHGVEYNQANRHILVFARRPGQYIKVVDTHDWRELKHLTPSKNRYFYGHGTYSEDSCYLYVTEGEQGTSRGFIGIYEVQKGYQKVGELSAYGIGPHQITLYDAKHIAVCIGGLSTQGRTVLNQATMQPALNIISLKGELVETSILPDSKLSIRHLSGNAKDGLYVALQEKRQESREGALLAEYRFNEGLILFDPGAQYWARFNGYIGSVAQTKDLVIATSPRGHRFGVWDKKSHELIAMIPLSEVCGLAATQDEFFVSSGLGEIQNHTAKVVEKAHSRQLQWDNHMIFIDNF</sequence>